<gene>
    <name evidence="1" type="ORF">BSTOLATCC_MIC53804</name>
</gene>
<keyword evidence="2" id="KW-1185">Reference proteome</keyword>
<dbReference type="AlphaFoldDB" id="A0AAU9JY20"/>
<reference evidence="1" key="1">
    <citation type="submission" date="2021-09" db="EMBL/GenBank/DDBJ databases">
        <authorList>
            <consortium name="AG Swart"/>
            <person name="Singh M."/>
            <person name="Singh A."/>
            <person name="Seah K."/>
            <person name="Emmerich C."/>
        </authorList>
    </citation>
    <scope>NUCLEOTIDE SEQUENCE</scope>
    <source>
        <strain evidence="1">ATCC30299</strain>
    </source>
</reference>
<proteinExistence type="predicted"/>
<name>A0AAU9JY20_9CILI</name>
<dbReference type="EMBL" id="CAJZBQ010000053">
    <property type="protein sequence ID" value="CAG9331741.1"/>
    <property type="molecule type" value="Genomic_DNA"/>
</dbReference>
<evidence type="ECO:0000313" key="2">
    <source>
        <dbReference type="Proteomes" id="UP001162131"/>
    </source>
</evidence>
<evidence type="ECO:0000313" key="1">
    <source>
        <dbReference type="EMBL" id="CAG9331741.1"/>
    </source>
</evidence>
<comment type="caution">
    <text evidence="1">The sequence shown here is derived from an EMBL/GenBank/DDBJ whole genome shotgun (WGS) entry which is preliminary data.</text>
</comment>
<dbReference type="Proteomes" id="UP001162131">
    <property type="component" value="Unassembled WGS sequence"/>
</dbReference>
<sequence length="70" mass="7869">MGGIAVCCSGDVCCTCICGICMRDNIIKNYHEALLSEDSAEKTDNPLARFKQLTLDKWIQPFEKMKDQPK</sequence>
<protein>
    <submittedName>
        <fullName evidence="1">Uncharacterized protein</fullName>
    </submittedName>
</protein>
<accession>A0AAU9JY20</accession>
<organism evidence="1 2">
    <name type="scientific">Blepharisma stoltei</name>
    <dbReference type="NCBI Taxonomy" id="1481888"/>
    <lineage>
        <taxon>Eukaryota</taxon>
        <taxon>Sar</taxon>
        <taxon>Alveolata</taxon>
        <taxon>Ciliophora</taxon>
        <taxon>Postciliodesmatophora</taxon>
        <taxon>Heterotrichea</taxon>
        <taxon>Heterotrichida</taxon>
        <taxon>Blepharismidae</taxon>
        <taxon>Blepharisma</taxon>
    </lineage>
</organism>